<reference evidence="2 3" key="1">
    <citation type="submission" date="2016-11" db="EMBL/GenBank/DDBJ databases">
        <authorList>
            <person name="Jaros S."/>
            <person name="Januszkiewicz K."/>
            <person name="Wedrychowicz H."/>
        </authorList>
    </citation>
    <scope>NUCLEOTIDE SEQUENCE [LARGE SCALE GENOMIC DNA]</scope>
    <source>
        <strain evidence="2 3">DSM 3089</strain>
    </source>
</reference>
<dbReference type="EMBL" id="FQXP01000003">
    <property type="protein sequence ID" value="SHH45149.1"/>
    <property type="molecule type" value="Genomic_DNA"/>
</dbReference>
<name>A0A1M5T303_9CLOT</name>
<dbReference type="Proteomes" id="UP000184526">
    <property type="component" value="Unassembled WGS sequence"/>
</dbReference>
<keyword evidence="1" id="KW-1133">Transmembrane helix</keyword>
<keyword evidence="3" id="KW-1185">Reference proteome</keyword>
<accession>A0A1M5T303</accession>
<sequence>MKEKRIVITSLIVLSILLCTITFNISKVEKERNTLNISYENDKNVVEAWNNKEEHSDLLNYLSSVTGLKVGNVSCDDSMNTIVELSYKGNINDFYKTMDELKNYSNIDSLENINFSKNKDEVIVNFNIKVKSI</sequence>
<dbReference type="AlphaFoldDB" id="A0A1M5T303"/>
<keyword evidence="1" id="KW-0812">Transmembrane</keyword>
<evidence type="ECO:0000313" key="2">
    <source>
        <dbReference type="EMBL" id="SHH45149.1"/>
    </source>
</evidence>
<dbReference type="RefSeq" id="WP_072829569.1">
    <property type="nucleotide sequence ID" value="NZ_FQXP01000003.1"/>
</dbReference>
<evidence type="ECO:0000313" key="3">
    <source>
        <dbReference type="Proteomes" id="UP000184526"/>
    </source>
</evidence>
<protein>
    <submittedName>
        <fullName evidence="2">Uncharacterized protein</fullName>
    </submittedName>
</protein>
<gene>
    <name evidence="2" type="ORF">SAMN02745196_00417</name>
</gene>
<organism evidence="2 3">
    <name type="scientific">Clostridium collagenovorans DSM 3089</name>
    <dbReference type="NCBI Taxonomy" id="1121306"/>
    <lineage>
        <taxon>Bacteria</taxon>
        <taxon>Bacillati</taxon>
        <taxon>Bacillota</taxon>
        <taxon>Clostridia</taxon>
        <taxon>Eubacteriales</taxon>
        <taxon>Clostridiaceae</taxon>
        <taxon>Clostridium</taxon>
    </lineage>
</organism>
<evidence type="ECO:0000256" key="1">
    <source>
        <dbReference type="SAM" id="Phobius"/>
    </source>
</evidence>
<feature type="transmembrane region" description="Helical" evidence="1">
    <location>
        <begin position="6"/>
        <end position="25"/>
    </location>
</feature>
<proteinExistence type="predicted"/>
<dbReference type="STRING" id="1121306.SAMN02745196_00417"/>
<keyword evidence="1" id="KW-0472">Membrane</keyword>